<evidence type="ECO:0000259" key="1">
    <source>
        <dbReference type="PROSITE" id="PS50011"/>
    </source>
</evidence>
<dbReference type="EMBL" id="AAHK01003236">
    <property type="protein sequence ID" value="EAN81595.1"/>
    <property type="molecule type" value="Genomic_DNA"/>
</dbReference>
<dbReference type="OMA" id="ADMHQET"/>
<dbReference type="GO" id="GO:0005737">
    <property type="term" value="C:cytoplasm"/>
    <property type="evidence" value="ECO:0007669"/>
    <property type="project" value="TreeGrafter"/>
</dbReference>
<dbReference type="KEGG" id="tcr:509773.20"/>
<dbReference type="Proteomes" id="UP000002296">
    <property type="component" value="Unassembled WGS sequence"/>
</dbReference>
<dbReference type="PANTHER" id="PTHR24361">
    <property type="entry name" value="MITOGEN-ACTIVATED KINASE KINASE KINASE"/>
    <property type="match status" value="1"/>
</dbReference>
<dbReference type="AlphaFoldDB" id="Q4CMU3"/>
<evidence type="ECO:0000313" key="2">
    <source>
        <dbReference type="EMBL" id="EAN81595.1"/>
    </source>
</evidence>
<accession>Q4CMU3</accession>
<dbReference type="GeneID" id="3532557"/>
<dbReference type="InterPro" id="IPR000719">
    <property type="entry name" value="Prot_kinase_dom"/>
</dbReference>
<comment type="caution">
    <text evidence="2">The sequence shown here is derived from an EMBL/GenBank/DDBJ whole genome shotgun (WGS) entry which is preliminary data.</text>
</comment>
<dbReference type="Gene3D" id="1.10.510.10">
    <property type="entry name" value="Transferase(Phosphotransferase) domain 1"/>
    <property type="match status" value="1"/>
</dbReference>
<keyword evidence="2" id="KW-0418">Kinase</keyword>
<sequence length="134" mass="14415">AADMHQETYYVSPEVAAGGAKTAANDVYALGLLLLAMLTDSHPWQWSANAALDRSRKELDSLLADSTAFREALRNGLLTPVPTPADTDETLRTVLEACLRAAPGDRPTAADILVLCNPWNVGFCTSEVDTKVQE</sequence>
<dbReference type="PaxDb" id="353153-Q4CMU3"/>
<name>Q4CMU3_TRYCC</name>
<dbReference type="STRING" id="353153.Q4CMU3"/>
<dbReference type="InterPro" id="IPR011009">
    <property type="entry name" value="Kinase-like_dom_sf"/>
</dbReference>
<evidence type="ECO:0000313" key="3">
    <source>
        <dbReference type="Proteomes" id="UP000002296"/>
    </source>
</evidence>
<feature type="domain" description="Protein kinase" evidence="1">
    <location>
        <begin position="1"/>
        <end position="120"/>
    </location>
</feature>
<dbReference type="InParanoid" id="Q4CMU3"/>
<dbReference type="GO" id="GO:0004674">
    <property type="term" value="F:protein serine/threonine kinase activity"/>
    <property type="evidence" value="ECO:0007669"/>
    <property type="project" value="TreeGrafter"/>
</dbReference>
<dbReference type="RefSeq" id="XP_803041.1">
    <property type="nucleotide sequence ID" value="XM_797948.1"/>
</dbReference>
<feature type="non-terminal residue" evidence="2">
    <location>
        <position position="1"/>
    </location>
</feature>
<dbReference type="PROSITE" id="PS50011">
    <property type="entry name" value="PROTEIN_KINASE_DOM"/>
    <property type="match status" value="1"/>
</dbReference>
<dbReference type="SUPFAM" id="SSF56112">
    <property type="entry name" value="Protein kinase-like (PK-like)"/>
    <property type="match status" value="1"/>
</dbReference>
<proteinExistence type="predicted"/>
<dbReference type="GO" id="GO:0005524">
    <property type="term" value="F:ATP binding"/>
    <property type="evidence" value="ECO:0007669"/>
    <property type="project" value="InterPro"/>
</dbReference>
<reference evidence="2 3" key="1">
    <citation type="journal article" date="2005" name="Science">
        <title>The genome sequence of Trypanosoma cruzi, etiologic agent of Chagas disease.</title>
        <authorList>
            <person name="El-Sayed N.M."/>
            <person name="Myler P.J."/>
            <person name="Bartholomeu D.C."/>
            <person name="Nilsson D."/>
            <person name="Aggarwal G."/>
            <person name="Tran A.N."/>
            <person name="Ghedin E."/>
            <person name="Worthey E.A."/>
            <person name="Delcher A.L."/>
            <person name="Blandin G."/>
            <person name="Westenberger S.J."/>
            <person name="Caler E."/>
            <person name="Cerqueira G.C."/>
            <person name="Branche C."/>
            <person name="Haas B."/>
            <person name="Anupama A."/>
            <person name="Arner E."/>
            <person name="Aslund L."/>
            <person name="Attipoe P."/>
            <person name="Bontempi E."/>
            <person name="Bringaud F."/>
            <person name="Burton P."/>
            <person name="Cadag E."/>
            <person name="Campbell D.A."/>
            <person name="Carrington M."/>
            <person name="Crabtree J."/>
            <person name="Darban H."/>
            <person name="da Silveira J.F."/>
            <person name="de Jong P."/>
            <person name="Edwards K."/>
            <person name="Englund P.T."/>
            <person name="Fazelina G."/>
            <person name="Feldblyum T."/>
            <person name="Ferella M."/>
            <person name="Frasch A.C."/>
            <person name="Gull K."/>
            <person name="Horn D."/>
            <person name="Hou L."/>
            <person name="Huang Y."/>
            <person name="Kindlund E."/>
            <person name="Klingbeil M."/>
            <person name="Kluge S."/>
            <person name="Koo H."/>
            <person name="Lacerda D."/>
            <person name="Levin M.J."/>
            <person name="Lorenzi H."/>
            <person name="Louie T."/>
            <person name="Machado C.R."/>
            <person name="McCulloch R."/>
            <person name="McKenna A."/>
            <person name="Mizuno Y."/>
            <person name="Mottram J.C."/>
            <person name="Nelson S."/>
            <person name="Ochaya S."/>
            <person name="Osoegawa K."/>
            <person name="Pai G."/>
            <person name="Parsons M."/>
            <person name="Pentony M."/>
            <person name="Pettersson U."/>
            <person name="Pop M."/>
            <person name="Ramirez J.L."/>
            <person name="Rinta J."/>
            <person name="Robertson L."/>
            <person name="Salzberg S.L."/>
            <person name="Sanchez D.O."/>
            <person name="Seyler A."/>
            <person name="Sharma R."/>
            <person name="Shetty J."/>
            <person name="Simpson A.J."/>
            <person name="Sisk E."/>
            <person name="Tammi M.T."/>
            <person name="Tarleton R."/>
            <person name="Teixeira S."/>
            <person name="Van Aken S."/>
            <person name="Vogt C."/>
            <person name="Ward P.N."/>
            <person name="Wickstead B."/>
            <person name="Wortman J."/>
            <person name="White O."/>
            <person name="Fraser C.M."/>
            <person name="Stuart K.D."/>
            <person name="Andersson B."/>
        </authorList>
    </citation>
    <scope>NUCLEOTIDE SEQUENCE [LARGE SCALE GENOMIC DNA]</scope>
    <source>
        <strain evidence="2 3">CL Brener</strain>
    </source>
</reference>
<dbReference type="InterPro" id="IPR053235">
    <property type="entry name" value="Ser_Thr_kinase"/>
</dbReference>
<gene>
    <name evidence="2" type="ORF">Tc00.1047053509773.20</name>
</gene>
<keyword evidence="3" id="KW-1185">Reference proteome</keyword>
<dbReference type="Pfam" id="PF00069">
    <property type="entry name" value="Pkinase"/>
    <property type="match status" value="1"/>
</dbReference>
<keyword evidence="2" id="KW-0808">Transferase</keyword>
<dbReference type="SMR" id="Q4CMU3"/>
<protein>
    <submittedName>
        <fullName evidence="2">Protein kinase, putative</fullName>
    </submittedName>
</protein>
<organism evidence="2 3">
    <name type="scientific">Trypanosoma cruzi (strain CL Brener)</name>
    <dbReference type="NCBI Taxonomy" id="353153"/>
    <lineage>
        <taxon>Eukaryota</taxon>
        <taxon>Discoba</taxon>
        <taxon>Euglenozoa</taxon>
        <taxon>Kinetoplastea</taxon>
        <taxon>Metakinetoplastina</taxon>
        <taxon>Trypanosomatida</taxon>
        <taxon>Trypanosomatidae</taxon>
        <taxon>Trypanosoma</taxon>
        <taxon>Schizotrypanum</taxon>
    </lineage>
</organism>